<feature type="transmembrane region" description="Helical" evidence="1">
    <location>
        <begin position="85"/>
        <end position="118"/>
    </location>
</feature>
<keyword evidence="1" id="KW-0812">Transmembrane</keyword>
<dbReference type="EMBL" id="MHIL01000011">
    <property type="protein sequence ID" value="OGY51906.1"/>
    <property type="molecule type" value="Genomic_DNA"/>
</dbReference>
<feature type="transmembrane region" description="Helical" evidence="1">
    <location>
        <begin position="223"/>
        <end position="252"/>
    </location>
</feature>
<feature type="transmembrane region" description="Helical" evidence="1">
    <location>
        <begin position="172"/>
        <end position="202"/>
    </location>
</feature>
<accession>A0A1G1YJB0</accession>
<feature type="transmembrane region" description="Helical" evidence="1">
    <location>
        <begin position="20"/>
        <end position="44"/>
    </location>
</feature>
<feature type="transmembrane region" description="Helical" evidence="1">
    <location>
        <begin position="264"/>
        <end position="294"/>
    </location>
</feature>
<evidence type="ECO:0000313" key="3">
    <source>
        <dbReference type="Proteomes" id="UP000177310"/>
    </source>
</evidence>
<protein>
    <recommendedName>
        <fullName evidence="4">Glycerophosphoryl diester phosphodiesterase membrane domain-containing protein</fullName>
    </recommendedName>
</protein>
<feature type="transmembrane region" description="Helical" evidence="1">
    <location>
        <begin position="56"/>
        <end position="79"/>
    </location>
</feature>
<proteinExistence type="predicted"/>
<keyword evidence="1" id="KW-0472">Membrane</keyword>
<evidence type="ECO:0008006" key="4">
    <source>
        <dbReference type="Google" id="ProtNLM"/>
    </source>
</evidence>
<evidence type="ECO:0000313" key="2">
    <source>
        <dbReference type="EMBL" id="OGY51906.1"/>
    </source>
</evidence>
<dbReference type="AlphaFoldDB" id="A0A1G1YJB0"/>
<dbReference type="Proteomes" id="UP000177310">
    <property type="component" value="Unassembled WGS sequence"/>
</dbReference>
<keyword evidence="1" id="KW-1133">Transmembrane helix</keyword>
<organism evidence="2 3">
    <name type="scientific">Candidatus Buchananbacteria bacterium RIFCSPHIGHO2_02_FULL_56_16</name>
    <dbReference type="NCBI Taxonomy" id="1797542"/>
    <lineage>
        <taxon>Bacteria</taxon>
        <taxon>Candidatus Buchananiibacteriota</taxon>
    </lineage>
</organism>
<sequence length="319" mass="35483">MFTYRQILHKAWQITWQHPALWFFGFFLAFLGVGGEIEILLGSISLGDRQALIPSLLRGFVEGGLFSWNGLLGMAQALVQRPFSFLSLLLWLVTILLLTAIVVWLVVISQGAVIRGVVTAVKGKRESWAKHFEAGLQTFWPVLALNVLARAFFFTIFLLLSSLAFWQFSGGTLLFLVTFIVLVAAIVVAAFITKYAICAVVLRGQPVRAAIGAAVALFRRHWLLSLEVATVLFAVYWLVTILLVNLLVSFFLSTLRVFGPQASIALVAFIVILIITTVSQLLLAVFHWAAWVLVFEVLTSKKELLVSRLAGWFEKMAGR</sequence>
<evidence type="ECO:0000256" key="1">
    <source>
        <dbReference type="SAM" id="Phobius"/>
    </source>
</evidence>
<name>A0A1G1YJB0_9BACT</name>
<reference evidence="2 3" key="1">
    <citation type="journal article" date="2016" name="Nat. Commun.">
        <title>Thousands of microbial genomes shed light on interconnected biogeochemical processes in an aquifer system.</title>
        <authorList>
            <person name="Anantharaman K."/>
            <person name="Brown C.T."/>
            <person name="Hug L.A."/>
            <person name="Sharon I."/>
            <person name="Castelle C.J."/>
            <person name="Probst A.J."/>
            <person name="Thomas B.C."/>
            <person name="Singh A."/>
            <person name="Wilkins M.J."/>
            <person name="Karaoz U."/>
            <person name="Brodie E.L."/>
            <person name="Williams K.H."/>
            <person name="Hubbard S.S."/>
            <person name="Banfield J.F."/>
        </authorList>
    </citation>
    <scope>NUCLEOTIDE SEQUENCE [LARGE SCALE GENOMIC DNA]</scope>
</reference>
<comment type="caution">
    <text evidence="2">The sequence shown here is derived from an EMBL/GenBank/DDBJ whole genome shotgun (WGS) entry which is preliminary data.</text>
</comment>
<gene>
    <name evidence="2" type="ORF">A3J59_01030</name>
</gene>
<feature type="transmembrane region" description="Helical" evidence="1">
    <location>
        <begin position="139"/>
        <end position="166"/>
    </location>
</feature>